<evidence type="ECO:0000313" key="1">
    <source>
        <dbReference type="EMBL" id="HDD35520.1"/>
    </source>
</evidence>
<accession>A0A7V0IAD1</accession>
<proteinExistence type="predicted"/>
<reference evidence="1" key="1">
    <citation type="journal article" date="2020" name="mSystems">
        <title>Genome- and Community-Level Interaction Insights into Carbon Utilization and Element Cycling Functions of Hydrothermarchaeota in Hydrothermal Sediment.</title>
        <authorList>
            <person name="Zhou Z."/>
            <person name="Liu Y."/>
            <person name="Xu W."/>
            <person name="Pan J."/>
            <person name="Luo Z.H."/>
            <person name="Li M."/>
        </authorList>
    </citation>
    <scope>NUCLEOTIDE SEQUENCE [LARGE SCALE GENOMIC DNA]</scope>
    <source>
        <strain evidence="1">HyVt-113</strain>
    </source>
</reference>
<organism evidence="1">
    <name type="scientific">Desulfofervidus auxilii</name>
    <dbReference type="NCBI Taxonomy" id="1621989"/>
    <lineage>
        <taxon>Bacteria</taxon>
        <taxon>Pseudomonadati</taxon>
        <taxon>Thermodesulfobacteriota</taxon>
        <taxon>Candidatus Desulfofervidia</taxon>
        <taxon>Candidatus Desulfofervidales</taxon>
        <taxon>Candidatus Desulfofervidaceae</taxon>
        <taxon>Candidatus Desulfofervidus</taxon>
    </lineage>
</organism>
<gene>
    <name evidence="1" type="ORF">ENF30_01830</name>
</gene>
<sequence>MNKTRNNFKNYFYFLPSSLEETTPKKMHYSVGELLRQIEIRTLIGLHTPIMSVPSTILDNIYYSNPSIIPPKTTTKEEEMIELRQIPKEQAKELIYEYIKKNPGCWTSDIIIDLQLDPDLVLKVLEELKNEGKIE</sequence>
<protein>
    <submittedName>
        <fullName evidence="1">Uncharacterized protein</fullName>
    </submittedName>
</protein>
<comment type="caution">
    <text evidence="1">The sequence shown here is derived from an EMBL/GenBank/DDBJ whole genome shotgun (WGS) entry which is preliminary data.</text>
</comment>
<dbReference type="EMBL" id="DQWQ01000080">
    <property type="protein sequence ID" value="HDD35520.1"/>
    <property type="molecule type" value="Genomic_DNA"/>
</dbReference>
<dbReference type="Proteomes" id="UP000885706">
    <property type="component" value="Unassembled WGS sequence"/>
</dbReference>
<name>A0A7V0IAD1_DESA2</name>
<dbReference type="AlphaFoldDB" id="A0A7V0IAD1"/>